<name>A0A839IXL5_9GAMM</name>
<comment type="caution">
    <text evidence="1">The sequence shown here is derived from an EMBL/GenBank/DDBJ whole genome shotgun (WGS) entry which is preliminary data.</text>
</comment>
<accession>A0A839IXL5</accession>
<dbReference type="Proteomes" id="UP000565262">
    <property type="component" value="Unassembled WGS sequence"/>
</dbReference>
<dbReference type="EMBL" id="JACJFM010000060">
    <property type="protein sequence ID" value="MBB1489552.1"/>
    <property type="molecule type" value="Genomic_DNA"/>
</dbReference>
<dbReference type="AlphaFoldDB" id="A0A839IXL5"/>
<proteinExistence type="predicted"/>
<reference evidence="1 2" key="1">
    <citation type="submission" date="2020-08" db="EMBL/GenBank/DDBJ databases">
        <title>Oceanospirillum sp. nov. isolated from marine sediment.</title>
        <authorList>
            <person name="Ji X."/>
        </authorList>
    </citation>
    <scope>NUCLEOTIDE SEQUENCE [LARGE SCALE GENOMIC DNA]</scope>
    <source>
        <strain evidence="1 2">D5</strain>
    </source>
</reference>
<protein>
    <submittedName>
        <fullName evidence="1">Uncharacterized protein</fullName>
    </submittedName>
</protein>
<organism evidence="1 2">
    <name type="scientific">Oceanospirillum sediminis</name>
    <dbReference type="NCBI Taxonomy" id="2760088"/>
    <lineage>
        <taxon>Bacteria</taxon>
        <taxon>Pseudomonadati</taxon>
        <taxon>Pseudomonadota</taxon>
        <taxon>Gammaproteobacteria</taxon>
        <taxon>Oceanospirillales</taxon>
        <taxon>Oceanospirillaceae</taxon>
        <taxon>Oceanospirillum</taxon>
    </lineage>
</organism>
<gene>
    <name evidence="1" type="ORF">H4O21_23360</name>
</gene>
<sequence length="45" mass="5406">MMRTLQNNSDKNVELYIKMDRFRHDTAASQAMPVRCWQVDAQGYW</sequence>
<evidence type="ECO:0000313" key="2">
    <source>
        <dbReference type="Proteomes" id="UP000565262"/>
    </source>
</evidence>
<keyword evidence="2" id="KW-1185">Reference proteome</keyword>
<evidence type="ECO:0000313" key="1">
    <source>
        <dbReference type="EMBL" id="MBB1489552.1"/>
    </source>
</evidence>